<protein>
    <submittedName>
        <fullName evidence="7">AGAP001171-PA-like protein</fullName>
    </submittedName>
</protein>
<gene>
    <name evidence="7" type="ORF">ZHAS_00011448</name>
</gene>
<keyword evidence="2" id="KW-1003">Cell membrane</keyword>
<dbReference type="InterPro" id="IPR013604">
    <property type="entry name" value="7TM_chemorcpt"/>
</dbReference>
<evidence type="ECO:0000256" key="4">
    <source>
        <dbReference type="ARBA" id="ARBA00022989"/>
    </source>
</evidence>
<evidence type="ECO:0000313" key="8">
    <source>
        <dbReference type="EnsemblMetazoa" id="ASIC011448-PA"/>
    </source>
</evidence>
<dbReference type="Pfam" id="PF08395">
    <property type="entry name" value="7tm_7"/>
    <property type="match status" value="1"/>
</dbReference>
<organism evidence="7">
    <name type="scientific">Anopheles sinensis</name>
    <name type="common">Mosquito</name>
    <dbReference type="NCBI Taxonomy" id="74873"/>
    <lineage>
        <taxon>Eukaryota</taxon>
        <taxon>Metazoa</taxon>
        <taxon>Ecdysozoa</taxon>
        <taxon>Arthropoda</taxon>
        <taxon>Hexapoda</taxon>
        <taxon>Insecta</taxon>
        <taxon>Pterygota</taxon>
        <taxon>Neoptera</taxon>
        <taxon>Endopterygota</taxon>
        <taxon>Diptera</taxon>
        <taxon>Nematocera</taxon>
        <taxon>Culicoidea</taxon>
        <taxon>Culicidae</taxon>
        <taxon>Anophelinae</taxon>
        <taxon>Anopheles</taxon>
    </lineage>
</organism>
<feature type="transmembrane region" description="Helical" evidence="6">
    <location>
        <begin position="53"/>
        <end position="72"/>
    </location>
</feature>
<dbReference type="AlphaFoldDB" id="A0A084W0H1"/>
<feature type="transmembrane region" description="Helical" evidence="6">
    <location>
        <begin position="151"/>
        <end position="170"/>
    </location>
</feature>
<name>A0A084W0H1_ANOSI</name>
<reference evidence="8" key="2">
    <citation type="submission" date="2020-05" db="UniProtKB">
        <authorList>
            <consortium name="EnsemblMetazoa"/>
        </authorList>
    </citation>
    <scope>IDENTIFICATION</scope>
</reference>
<feature type="transmembrane region" description="Helical" evidence="6">
    <location>
        <begin position="112"/>
        <end position="131"/>
    </location>
</feature>
<comment type="subcellular location">
    <subcellularLocation>
        <location evidence="1">Cell membrane</location>
        <topology evidence="1">Multi-pass membrane protein</topology>
    </subcellularLocation>
</comment>
<dbReference type="EnsemblMetazoa" id="ASIC011448-RA">
    <property type="protein sequence ID" value="ASIC011448-PA"/>
    <property type="gene ID" value="ASIC011448"/>
</dbReference>
<proteinExistence type="predicted"/>
<keyword evidence="9" id="KW-1185">Reference proteome</keyword>
<accession>A0A084W0H1</accession>
<evidence type="ECO:0000256" key="6">
    <source>
        <dbReference type="SAM" id="Phobius"/>
    </source>
</evidence>
<reference evidence="7 9" key="1">
    <citation type="journal article" date="2014" name="BMC Genomics">
        <title>Genome sequence of Anopheles sinensis provides insight into genetics basis of mosquito competence for malaria parasites.</title>
        <authorList>
            <person name="Zhou D."/>
            <person name="Zhang D."/>
            <person name="Ding G."/>
            <person name="Shi L."/>
            <person name="Hou Q."/>
            <person name="Ye Y."/>
            <person name="Xu Y."/>
            <person name="Zhou H."/>
            <person name="Xiong C."/>
            <person name="Li S."/>
            <person name="Yu J."/>
            <person name="Hong S."/>
            <person name="Yu X."/>
            <person name="Zou P."/>
            <person name="Chen C."/>
            <person name="Chang X."/>
            <person name="Wang W."/>
            <person name="Lv Y."/>
            <person name="Sun Y."/>
            <person name="Ma L."/>
            <person name="Shen B."/>
            <person name="Zhu C."/>
        </authorList>
    </citation>
    <scope>NUCLEOTIDE SEQUENCE [LARGE SCALE GENOMIC DNA]</scope>
</reference>
<dbReference type="VEuPathDB" id="VectorBase:ASIC011448"/>
<dbReference type="OrthoDB" id="6478931at2759"/>
<evidence type="ECO:0000256" key="3">
    <source>
        <dbReference type="ARBA" id="ARBA00022692"/>
    </source>
</evidence>
<evidence type="ECO:0000313" key="9">
    <source>
        <dbReference type="Proteomes" id="UP000030765"/>
    </source>
</evidence>
<dbReference type="GO" id="GO:0005886">
    <property type="term" value="C:plasma membrane"/>
    <property type="evidence" value="ECO:0007669"/>
    <property type="project" value="UniProtKB-SubCell"/>
</dbReference>
<evidence type="ECO:0000256" key="5">
    <source>
        <dbReference type="ARBA" id="ARBA00023136"/>
    </source>
</evidence>
<feature type="transmembrane region" description="Helical" evidence="6">
    <location>
        <begin position="16"/>
        <end position="41"/>
    </location>
</feature>
<evidence type="ECO:0000256" key="2">
    <source>
        <dbReference type="ARBA" id="ARBA00022475"/>
    </source>
</evidence>
<sequence>MPFRLDVTSDRFVESIIYYWTCVFLSVLYAIFAPLVYWNAIGSVMHPSTPLNNYMIVMQFAFMYAVVLLSRFEAITQCRKLMQLLNSILFLSEQTTSHTDVSSFEKRLTRKLWFKVIIFDVGMLIICGAFLNPMKQGRTLWSLMLGYGNMMLVGTMNMTVNFILMVLYRAEHIYRQINVRAGKIMQGTKTPIEIVKLYLQHTDTTVTVQCIIEILSIPVLLLNLWSSSSQSNT</sequence>
<dbReference type="GO" id="GO:0050909">
    <property type="term" value="P:sensory perception of taste"/>
    <property type="evidence" value="ECO:0007669"/>
    <property type="project" value="InterPro"/>
</dbReference>
<dbReference type="Proteomes" id="UP000030765">
    <property type="component" value="Unassembled WGS sequence"/>
</dbReference>
<evidence type="ECO:0000313" key="7">
    <source>
        <dbReference type="EMBL" id="KFB43715.1"/>
    </source>
</evidence>
<dbReference type="STRING" id="74873.A0A084W0H1"/>
<dbReference type="EMBL" id="ATLV01019122">
    <property type="status" value="NOT_ANNOTATED_CDS"/>
    <property type="molecule type" value="Genomic_DNA"/>
</dbReference>
<evidence type="ECO:0000256" key="1">
    <source>
        <dbReference type="ARBA" id="ARBA00004651"/>
    </source>
</evidence>
<keyword evidence="5 6" id="KW-0472">Membrane</keyword>
<keyword evidence="3 6" id="KW-0812">Transmembrane</keyword>
<dbReference type="EMBL" id="KE525262">
    <property type="protein sequence ID" value="KFB43715.1"/>
    <property type="molecule type" value="Genomic_DNA"/>
</dbReference>
<keyword evidence="4 6" id="KW-1133">Transmembrane helix</keyword>